<name>A0ABN3CSX0_9ACTN</name>
<feature type="chain" id="PRO_5046805268" evidence="4">
    <location>
        <begin position="23"/>
        <end position="439"/>
    </location>
</feature>
<organism evidence="5 6">
    <name type="scientific">Nonomuraea monospora</name>
    <dbReference type="NCBI Taxonomy" id="568818"/>
    <lineage>
        <taxon>Bacteria</taxon>
        <taxon>Bacillati</taxon>
        <taxon>Actinomycetota</taxon>
        <taxon>Actinomycetes</taxon>
        <taxon>Streptosporangiales</taxon>
        <taxon>Streptosporangiaceae</taxon>
        <taxon>Nonomuraea</taxon>
    </lineage>
</organism>
<keyword evidence="4" id="KW-0732">Signal</keyword>
<keyword evidence="1" id="KW-0378">Hydrolase</keyword>
<evidence type="ECO:0000256" key="2">
    <source>
        <dbReference type="ARBA" id="ARBA00022963"/>
    </source>
</evidence>
<accession>A0ABN3CSX0</accession>
<dbReference type="EMBL" id="BAAAQX010000027">
    <property type="protein sequence ID" value="GAA2212560.1"/>
    <property type="molecule type" value="Genomic_DNA"/>
</dbReference>
<evidence type="ECO:0000256" key="1">
    <source>
        <dbReference type="ARBA" id="ARBA00022801"/>
    </source>
</evidence>
<gene>
    <name evidence="5" type="ORF">GCM10009850_080220</name>
</gene>
<feature type="signal peptide" evidence="4">
    <location>
        <begin position="1"/>
        <end position="22"/>
    </location>
</feature>
<dbReference type="InterPro" id="IPR029058">
    <property type="entry name" value="AB_hydrolase_fold"/>
</dbReference>
<protein>
    <submittedName>
        <fullName evidence="5">Lipase</fullName>
    </submittedName>
</protein>
<comment type="caution">
    <text evidence="5">The sequence shown here is derived from an EMBL/GenBank/DDBJ whole genome shotgun (WGS) entry which is preliminary data.</text>
</comment>
<keyword evidence="3" id="KW-0443">Lipid metabolism</keyword>
<dbReference type="Pfam" id="PF03403">
    <property type="entry name" value="PAF-AH_p_II"/>
    <property type="match status" value="1"/>
</dbReference>
<dbReference type="PANTHER" id="PTHR10272">
    <property type="entry name" value="PLATELET-ACTIVATING FACTOR ACETYLHYDROLASE"/>
    <property type="match status" value="1"/>
</dbReference>
<dbReference type="PANTHER" id="PTHR10272:SF0">
    <property type="entry name" value="PLATELET-ACTIVATING FACTOR ACETYLHYDROLASE"/>
    <property type="match status" value="1"/>
</dbReference>
<reference evidence="5 6" key="1">
    <citation type="journal article" date="2019" name="Int. J. Syst. Evol. Microbiol.">
        <title>The Global Catalogue of Microorganisms (GCM) 10K type strain sequencing project: providing services to taxonomists for standard genome sequencing and annotation.</title>
        <authorList>
            <consortium name="The Broad Institute Genomics Platform"/>
            <consortium name="The Broad Institute Genome Sequencing Center for Infectious Disease"/>
            <person name="Wu L."/>
            <person name="Ma J."/>
        </authorList>
    </citation>
    <scope>NUCLEOTIDE SEQUENCE [LARGE SCALE GENOMIC DNA]</scope>
    <source>
        <strain evidence="5 6">JCM 16114</strain>
    </source>
</reference>
<proteinExistence type="predicted"/>
<dbReference type="Proteomes" id="UP001499843">
    <property type="component" value="Unassembled WGS sequence"/>
</dbReference>
<sequence length="439" mass="47145">MRGSAVIAGLALASGLTATASAATASAATASAVAAERAEHTRTAVAADQAKLTAPPLTGQYDVGTTDLHLIDRSRPDPWKPERRRELMVTVTYPAGRSAQGPRAPWLTPGLATVVDQALAGDDYLALPPGSIDWASAKRRAEAGVPVAHGAPKPVALFSPGFGFPRETYTAIIDDLASHGYVVVSLSHTYESAAVEFPGGRLELPVSEGPELVKALDARVADTRFVLDELTKLTRGENPDAEQRPLPRGLGRSLDLSRVGAYGHSYGGFTAGETMVHDRRIDAGVNLDGAMATAIGYPPGTPYVPGEVTKRGLDRPFLLMGAEAVDENGQPLEHTHRYPAFDRSWADFWAVQRGWKRDLFLRGGSTHLAYSDLQIIVPQLGARVAADKRAALIGTIDPRRSLAAQRDYLGAFFDLHLRGRDRHLFDGESPRHPDIDFID</sequence>
<dbReference type="Gene3D" id="3.40.50.1820">
    <property type="entry name" value="alpha/beta hydrolase"/>
    <property type="match status" value="1"/>
</dbReference>
<dbReference type="SUPFAM" id="SSF53474">
    <property type="entry name" value="alpha/beta-Hydrolases"/>
    <property type="match status" value="1"/>
</dbReference>
<evidence type="ECO:0000313" key="5">
    <source>
        <dbReference type="EMBL" id="GAA2212560.1"/>
    </source>
</evidence>
<keyword evidence="6" id="KW-1185">Reference proteome</keyword>
<keyword evidence="2" id="KW-0442">Lipid degradation</keyword>
<evidence type="ECO:0000256" key="4">
    <source>
        <dbReference type="SAM" id="SignalP"/>
    </source>
</evidence>
<evidence type="ECO:0000256" key="3">
    <source>
        <dbReference type="ARBA" id="ARBA00023098"/>
    </source>
</evidence>
<evidence type="ECO:0000313" key="6">
    <source>
        <dbReference type="Proteomes" id="UP001499843"/>
    </source>
</evidence>